<keyword evidence="3" id="KW-1185">Reference proteome</keyword>
<reference evidence="2" key="1">
    <citation type="submission" date="2022-07" db="EMBL/GenBank/DDBJ databases">
        <title>Phylogenomic reconstructions and comparative analyses of Kickxellomycotina fungi.</title>
        <authorList>
            <person name="Reynolds N.K."/>
            <person name="Stajich J.E."/>
            <person name="Barry K."/>
            <person name="Grigoriev I.V."/>
            <person name="Crous P."/>
            <person name="Smith M.E."/>
        </authorList>
    </citation>
    <scope>NUCLEOTIDE SEQUENCE</scope>
    <source>
        <strain evidence="2">BCRC 34297</strain>
    </source>
</reference>
<dbReference type="Gene3D" id="6.10.140.1230">
    <property type="match status" value="1"/>
</dbReference>
<gene>
    <name evidence="2" type="primary">VPS24</name>
    <name evidence="2" type="ORF">GGI19_000323</name>
</gene>
<dbReference type="AlphaFoldDB" id="A0A9W8GZT8"/>
<protein>
    <submittedName>
        <fullName evidence="2">Vacuolar protein-sorting-associated protein 24</fullName>
    </submittedName>
</protein>
<dbReference type="Proteomes" id="UP001140011">
    <property type="component" value="Unassembled WGS sequence"/>
</dbReference>
<feature type="region of interest" description="Disordered" evidence="1">
    <location>
        <begin position="177"/>
        <end position="207"/>
    </location>
</feature>
<comment type="caution">
    <text evidence="2">The sequence shown here is derived from an EMBL/GenBank/DDBJ whole genome shotgun (WGS) entry which is preliminary data.</text>
</comment>
<organism evidence="2 3">
    <name type="scientific">Coemansia pectinata</name>
    <dbReference type="NCBI Taxonomy" id="1052879"/>
    <lineage>
        <taxon>Eukaryota</taxon>
        <taxon>Fungi</taxon>
        <taxon>Fungi incertae sedis</taxon>
        <taxon>Zoopagomycota</taxon>
        <taxon>Kickxellomycotina</taxon>
        <taxon>Kickxellomycetes</taxon>
        <taxon>Kickxellales</taxon>
        <taxon>Kickxellaceae</taxon>
        <taxon>Coemansia</taxon>
    </lineage>
</organism>
<feature type="compositionally biased region" description="Acidic residues" evidence="1">
    <location>
        <begin position="196"/>
        <end position="206"/>
    </location>
</feature>
<dbReference type="OrthoDB" id="2329734at2759"/>
<dbReference type="GO" id="GO:0007034">
    <property type="term" value="P:vacuolar transport"/>
    <property type="evidence" value="ECO:0007669"/>
    <property type="project" value="InterPro"/>
</dbReference>
<evidence type="ECO:0000313" key="3">
    <source>
        <dbReference type="Proteomes" id="UP001140011"/>
    </source>
</evidence>
<evidence type="ECO:0000313" key="2">
    <source>
        <dbReference type="EMBL" id="KAJ2757082.1"/>
    </source>
</evidence>
<proteinExistence type="predicted"/>
<accession>A0A9W8GZT8</accession>
<sequence>MFAALFAKPLTPDQMVRKWRSGIRAQERELDRQLRGIETEESKVRLKIKQLAKKNDSSSCRLLAKELVRSRKQKNRIHTSKAQLNSIVMELQRQVALLKVAGSLQKSTQVMRSVNQLMRVPQLQMTLMEMSKEMMKAGVIEEMTEDMFDALDDEDLEDEAEDEVMKVLAEITDGQMGLSVPAGLPKQGESEASAVVDEESEDELDLDDMRARLSALRS</sequence>
<dbReference type="EMBL" id="JANBUH010000007">
    <property type="protein sequence ID" value="KAJ2757082.1"/>
    <property type="molecule type" value="Genomic_DNA"/>
</dbReference>
<dbReference type="Pfam" id="PF03357">
    <property type="entry name" value="Snf7"/>
    <property type="match status" value="1"/>
</dbReference>
<evidence type="ECO:0000256" key="1">
    <source>
        <dbReference type="SAM" id="MobiDB-lite"/>
    </source>
</evidence>
<name>A0A9W8GZT8_9FUNG</name>
<dbReference type="InterPro" id="IPR005024">
    <property type="entry name" value="Snf7_fam"/>
</dbReference>
<dbReference type="PANTHER" id="PTHR10476">
    <property type="entry name" value="CHARGED MULTIVESICULAR BODY PROTEIN"/>
    <property type="match status" value="1"/>
</dbReference>